<dbReference type="PANTHER" id="PTHR21477">
    <property type="entry name" value="ZGC:172139"/>
    <property type="match status" value="1"/>
</dbReference>
<proteinExistence type="predicted"/>
<evidence type="ECO:0000313" key="3">
    <source>
        <dbReference type="Proteomes" id="UP001497512"/>
    </source>
</evidence>
<dbReference type="InterPro" id="IPR019141">
    <property type="entry name" value="DUF2045"/>
</dbReference>
<name>A0ABP0UGG7_9BRYO</name>
<evidence type="ECO:0000313" key="2">
    <source>
        <dbReference type="EMBL" id="CAK9220681.1"/>
    </source>
</evidence>
<feature type="compositionally biased region" description="Polar residues" evidence="1">
    <location>
        <begin position="376"/>
        <end position="388"/>
    </location>
</feature>
<organism evidence="2 3">
    <name type="scientific">Sphagnum troendelagicum</name>
    <dbReference type="NCBI Taxonomy" id="128251"/>
    <lineage>
        <taxon>Eukaryota</taxon>
        <taxon>Viridiplantae</taxon>
        <taxon>Streptophyta</taxon>
        <taxon>Embryophyta</taxon>
        <taxon>Bryophyta</taxon>
        <taxon>Sphagnophytina</taxon>
        <taxon>Sphagnopsida</taxon>
        <taxon>Sphagnales</taxon>
        <taxon>Sphagnaceae</taxon>
        <taxon>Sphagnum</taxon>
    </lineage>
</organism>
<sequence length="588" mass="63785">MFVLSRRRRTVLLTCGVVAAGGYVSYRLYRSAVFARKRYQVYLLCKSLWSILEVLALGSDSASVVFKDLHSFLLSDKDEVPRSLKQLLKIGACPELQRCVSAISGSVSHGILQSLSASAARGPPTSILRNKDGFARKEHRAWVTKEKVLSWKDEVDDEGPEEIDGVSWREYDVGSPNQAEEGTWDQVSWKSAGSLLDGVGAQVGTSMAKGMKEELVGASIAEGEMNAVSEEVGNQLADRLLNKLFSEAGKGFASAVVASASRSLVVSVIEQLNLLRYSTNQNSIGEEKSDALTWLMEFASSTKARPVIIDCIQTFVATAVSVYLDRTKDVNVFDDMVTGIVKPEHQGPVTELLSTVCSSSVETLVRTSHEVLASGGKSTLPSNENLLNPPQYLPSSLRRPSKQEEAILSSYGGIFPPTLNEDSASSSTTGRGPDNITVTHHQSPHLNQDMEPLVVVPNSFLNDASGKKDEAAFMSVIDGLSRVLAVPSNRKLIMEVAGTMTSEGVRSFIEVLMGRFTAVFRGKIKEEEPMDQDGRELVKRSVIGDKLQQVGDLTKAAVDKSVVAMTMCFVICLHSVVGGVRLLQPFSS</sequence>
<dbReference type="Proteomes" id="UP001497512">
    <property type="component" value="Chromosome 3"/>
</dbReference>
<dbReference type="EMBL" id="OZ019895">
    <property type="protein sequence ID" value="CAK9220681.1"/>
    <property type="molecule type" value="Genomic_DNA"/>
</dbReference>
<keyword evidence="3" id="KW-1185">Reference proteome</keyword>
<feature type="region of interest" description="Disordered" evidence="1">
    <location>
        <begin position="374"/>
        <end position="399"/>
    </location>
</feature>
<evidence type="ECO:0000256" key="1">
    <source>
        <dbReference type="SAM" id="MobiDB-lite"/>
    </source>
</evidence>
<evidence type="ECO:0008006" key="4">
    <source>
        <dbReference type="Google" id="ProtNLM"/>
    </source>
</evidence>
<feature type="region of interest" description="Disordered" evidence="1">
    <location>
        <begin position="412"/>
        <end position="442"/>
    </location>
</feature>
<protein>
    <recommendedName>
        <fullName evidence="4">Protein PHLOEM PROTEIN 2-LIKE A10</fullName>
    </recommendedName>
</protein>
<accession>A0ABP0UGG7</accession>
<reference evidence="2" key="1">
    <citation type="submission" date="2024-02" db="EMBL/GenBank/DDBJ databases">
        <authorList>
            <consortium name="ELIXIR-Norway"/>
            <consortium name="Elixir Norway"/>
        </authorList>
    </citation>
    <scope>NUCLEOTIDE SEQUENCE</scope>
</reference>
<gene>
    <name evidence="2" type="ORF">CSSPTR1EN2_LOCUS15578</name>
</gene>
<feature type="compositionally biased region" description="Polar residues" evidence="1">
    <location>
        <begin position="420"/>
        <end position="442"/>
    </location>
</feature>
<dbReference type="PANTHER" id="PTHR21477:SF12">
    <property type="entry name" value="PROTEIN PHLOEM PROTEIN 2-LIKE A10"/>
    <property type="match status" value="1"/>
</dbReference>